<dbReference type="RefSeq" id="WP_104557788.1">
    <property type="nucleotide sequence ID" value="NZ_CP043476.1"/>
</dbReference>
<proteinExistence type="predicted"/>
<dbReference type="OrthoDB" id="6078279at2"/>
<dbReference type="Gene3D" id="3.30.70.2590">
    <property type="match status" value="1"/>
</dbReference>
<dbReference type="EMBL" id="MDEG01000001">
    <property type="protein sequence ID" value="PPU99923.1"/>
    <property type="molecule type" value="Genomic_DNA"/>
</dbReference>
<protein>
    <recommendedName>
        <fullName evidence="3">Cellulose synthase</fullName>
    </recommendedName>
</protein>
<dbReference type="InterPro" id="IPR038470">
    <property type="entry name" value="Cellsynth_D_sf"/>
</dbReference>
<organism evidence="1 2">
    <name type="scientific">Xanthomonas hyacinthi</name>
    <dbReference type="NCBI Taxonomy" id="56455"/>
    <lineage>
        <taxon>Bacteria</taxon>
        <taxon>Pseudomonadati</taxon>
        <taxon>Pseudomonadota</taxon>
        <taxon>Gammaproteobacteria</taxon>
        <taxon>Lysobacterales</taxon>
        <taxon>Lysobacteraceae</taxon>
        <taxon>Xanthomonas</taxon>
    </lineage>
</organism>
<keyword evidence="2" id="KW-1185">Reference proteome</keyword>
<evidence type="ECO:0000313" key="2">
    <source>
        <dbReference type="Proteomes" id="UP000238261"/>
    </source>
</evidence>
<dbReference type="InterPro" id="IPR022798">
    <property type="entry name" value="BcsD_bac"/>
</dbReference>
<gene>
    <name evidence="1" type="ORF">XhyaCFBP1156_01885</name>
</gene>
<dbReference type="Proteomes" id="UP000238261">
    <property type="component" value="Unassembled WGS sequence"/>
</dbReference>
<evidence type="ECO:0000313" key="1">
    <source>
        <dbReference type="EMBL" id="PPU99923.1"/>
    </source>
</evidence>
<name>A0A2S7F3G6_9XANT</name>
<sequence>MSSPELHTHFRTQACSRQWRGFLRALAQEFAAELAAEDMALLMARIGRRFASEHPIGVCATLDEVQAGVNRVWDRMEWGYARFEEQADRVDLHHVGSPLQIALAGETAGADGFLEGVYHAWFEQAGMLAGLGIRAVPAVEEDVRRFVLCRVA</sequence>
<dbReference type="AlphaFoldDB" id="A0A2S7F3G6"/>
<reference evidence="2" key="1">
    <citation type="submission" date="2016-08" db="EMBL/GenBank/DDBJ databases">
        <authorList>
            <person name="Merda D."/>
            <person name="Briand M."/>
            <person name="Taghouti G."/>
            <person name="Carrere S."/>
            <person name="Gouzy J."/>
            <person name="Portier P."/>
            <person name="Jacques M.-A."/>
            <person name="Fischer-Le Saux M."/>
        </authorList>
    </citation>
    <scope>NUCLEOTIDE SEQUENCE [LARGE SCALE GENOMIC DNA]</scope>
    <source>
        <strain evidence="2">CFBP1156</strain>
    </source>
</reference>
<accession>A0A2S7F3G6</accession>
<evidence type="ECO:0008006" key="3">
    <source>
        <dbReference type="Google" id="ProtNLM"/>
    </source>
</evidence>
<comment type="caution">
    <text evidence="1">The sequence shown here is derived from an EMBL/GenBank/DDBJ whole genome shotgun (WGS) entry which is preliminary data.</text>
</comment>
<dbReference type="Pfam" id="PF03500">
    <property type="entry name" value="Cellsynth_D"/>
    <property type="match status" value="1"/>
</dbReference>
<dbReference type="GO" id="GO:0030244">
    <property type="term" value="P:cellulose biosynthetic process"/>
    <property type="evidence" value="ECO:0007669"/>
    <property type="project" value="InterPro"/>
</dbReference>